<sequence>MGPSLSGQKMMRRHVLYEIFRSKGGVFFHWGIIKQRVSKHRYQTIEDLKQAVRRRVESVKWTGRIRNETALERVGEERIMLELISKRKRNWLGHWLRRNCLLKDALEGMSAPTEGLLLVDVMPHGTTINSDGYVATLKKLQVRLSRVRRHWETQDVLLLHDKHSHMSITRPQTRSENSDRQH</sequence>
<comment type="caution">
    <text evidence="2">The sequence shown here is derived from an EMBL/GenBank/DDBJ whole genome shotgun (WGS) entry which is preliminary data.</text>
</comment>
<keyword evidence="3" id="KW-1185">Reference proteome</keyword>
<dbReference type="EMBL" id="JAJSOF020000011">
    <property type="protein sequence ID" value="KAJ4445027.1"/>
    <property type="molecule type" value="Genomic_DNA"/>
</dbReference>
<reference evidence="2 3" key="1">
    <citation type="journal article" date="2022" name="Allergy">
        <title>Genome assembly and annotation of Periplaneta americana reveal a comprehensive cockroach allergen profile.</title>
        <authorList>
            <person name="Wang L."/>
            <person name="Xiong Q."/>
            <person name="Saelim N."/>
            <person name="Wang L."/>
            <person name="Nong W."/>
            <person name="Wan A.T."/>
            <person name="Shi M."/>
            <person name="Liu X."/>
            <person name="Cao Q."/>
            <person name="Hui J.H.L."/>
            <person name="Sookrung N."/>
            <person name="Leung T.F."/>
            <person name="Tungtrongchitr A."/>
            <person name="Tsui S.K.W."/>
        </authorList>
    </citation>
    <scope>NUCLEOTIDE SEQUENCE [LARGE SCALE GENOMIC DNA]</scope>
    <source>
        <strain evidence="2">PWHHKU_190912</strain>
    </source>
</reference>
<name>A0ABQ8TGH6_PERAM</name>
<organism evidence="2 3">
    <name type="scientific">Periplaneta americana</name>
    <name type="common">American cockroach</name>
    <name type="synonym">Blatta americana</name>
    <dbReference type="NCBI Taxonomy" id="6978"/>
    <lineage>
        <taxon>Eukaryota</taxon>
        <taxon>Metazoa</taxon>
        <taxon>Ecdysozoa</taxon>
        <taxon>Arthropoda</taxon>
        <taxon>Hexapoda</taxon>
        <taxon>Insecta</taxon>
        <taxon>Pterygota</taxon>
        <taxon>Neoptera</taxon>
        <taxon>Polyneoptera</taxon>
        <taxon>Dictyoptera</taxon>
        <taxon>Blattodea</taxon>
        <taxon>Blattoidea</taxon>
        <taxon>Blattidae</taxon>
        <taxon>Blattinae</taxon>
        <taxon>Periplaneta</taxon>
    </lineage>
</organism>
<accession>A0ABQ8TGH6</accession>
<dbReference type="Proteomes" id="UP001148838">
    <property type="component" value="Unassembled WGS sequence"/>
</dbReference>
<feature type="compositionally biased region" description="Polar residues" evidence="1">
    <location>
        <begin position="166"/>
        <end position="175"/>
    </location>
</feature>
<evidence type="ECO:0000313" key="2">
    <source>
        <dbReference type="EMBL" id="KAJ4445027.1"/>
    </source>
</evidence>
<evidence type="ECO:0000256" key="1">
    <source>
        <dbReference type="SAM" id="MobiDB-lite"/>
    </source>
</evidence>
<evidence type="ECO:0000313" key="3">
    <source>
        <dbReference type="Proteomes" id="UP001148838"/>
    </source>
</evidence>
<gene>
    <name evidence="2" type="ORF">ANN_06826</name>
</gene>
<feature type="region of interest" description="Disordered" evidence="1">
    <location>
        <begin position="163"/>
        <end position="182"/>
    </location>
</feature>
<proteinExistence type="predicted"/>
<protein>
    <submittedName>
        <fullName evidence="2">Uncharacterized protein</fullName>
    </submittedName>
</protein>